<proteinExistence type="predicted"/>
<gene>
    <name evidence="1" type="ORF">DAPPUDRAFT_304673</name>
</gene>
<dbReference type="InParanoid" id="E9FVN2"/>
<evidence type="ECO:0000313" key="1">
    <source>
        <dbReference type="EMBL" id="EFX88583.1"/>
    </source>
</evidence>
<organism evidence="1 2">
    <name type="scientific">Daphnia pulex</name>
    <name type="common">Water flea</name>
    <dbReference type="NCBI Taxonomy" id="6669"/>
    <lineage>
        <taxon>Eukaryota</taxon>
        <taxon>Metazoa</taxon>
        <taxon>Ecdysozoa</taxon>
        <taxon>Arthropoda</taxon>
        <taxon>Crustacea</taxon>
        <taxon>Branchiopoda</taxon>
        <taxon>Diplostraca</taxon>
        <taxon>Cladocera</taxon>
        <taxon>Anomopoda</taxon>
        <taxon>Daphniidae</taxon>
        <taxon>Daphnia</taxon>
    </lineage>
</organism>
<reference evidence="1 2" key="1">
    <citation type="journal article" date="2011" name="Science">
        <title>The ecoresponsive genome of Daphnia pulex.</title>
        <authorList>
            <person name="Colbourne J.K."/>
            <person name="Pfrender M.E."/>
            <person name="Gilbert D."/>
            <person name="Thomas W.K."/>
            <person name="Tucker A."/>
            <person name="Oakley T.H."/>
            <person name="Tokishita S."/>
            <person name="Aerts A."/>
            <person name="Arnold G.J."/>
            <person name="Basu M.K."/>
            <person name="Bauer D.J."/>
            <person name="Caceres C.E."/>
            <person name="Carmel L."/>
            <person name="Casola C."/>
            <person name="Choi J.H."/>
            <person name="Detter J.C."/>
            <person name="Dong Q."/>
            <person name="Dusheyko S."/>
            <person name="Eads B.D."/>
            <person name="Frohlich T."/>
            <person name="Geiler-Samerotte K.A."/>
            <person name="Gerlach D."/>
            <person name="Hatcher P."/>
            <person name="Jogdeo S."/>
            <person name="Krijgsveld J."/>
            <person name="Kriventseva E.V."/>
            <person name="Kultz D."/>
            <person name="Laforsch C."/>
            <person name="Lindquist E."/>
            <person name="Lopez J."/>
            <person name="Manak J.R."/>
            <person name="Muller J."/>
            <person name="Pangilinan J."/>
            <person name="Patwardhan R.P."/>
            <person name="Pitluck S."/>
            <person name="Pritham E.J."/>
            <person name="Rechtsteiner A."/>
            <person name="Rho M."/>
            <person name="Rogozin I.B."/>
            <person name="Sakarya O."/>
            <person name="Salamov A."/>
            <person name="Schaack S."/>
            <person name="Shapiro H."/>
            <person name="Shiga Y."/>
            <person name="Skalitzky C."/>
            <person name="Smith Z."/>
            <person name="Souvorov A."/>
            <person name="Sung W."/>
            <person name="Tang Z."/>
            <person name="Tsuchiya D."/>
            <person name="Tu H."/>
            <person name="Vos H."/>
            <person name="Wang M."/>
            <person name="Wolf Y.I."/>
            <person name="Yamagata H."/>
            <person name="Yamada T."/>
            <person name="Ye Y."/>
            <person name="Shaw J.R."/>
            <person name="Andrews J."/>
            <person name="Crease T.J."/>
            <person name="Tang H."/>
            <person name="Lucas S.M."/>
            <person name="Robertson H.M."/>
            <person name="Bork P."/>
            <person name="Koonin E.V."/>
            <person name="Zdobnov E.M."/>
            <person name="Grigoriev I.V."/>
            <person name="Lynch M."/>
            <person name="Boore J.L."/>
        </authorList>
    </citation>
    <scope>NUCLEOTIDE SEQUENCE [LARGE SCALE GENOMIC DNA]</scope>
</reference>
<name>E9FVN2_DAPPU</name>
<keyword evidence="2" id="KW-1185">Reference proteome</keyword>
<dbReference type="Proteomes" id="UP000000305">
    <property type="component" value="Unassembled WGS sequence"/>
</dbReference>
<evidence type="ECO:0000313" key="2">
    <source>
        <dbReference type="Proteomes" id="UP000000305"/>
    </source>
</evidence>
<dbReference type="EMBL" id="GL732525">
    <property type="protein sequence ID" value="EFX88583.1"/>
    <property type="molecule type" value="Genomic_DNA"/>
</dbReference>
<dbReference type="HOGENOM" id="CLU_2707309_0_0_1"/>
<dbReference type="KEGG" id="dpx:DAPPUDRAFT_304673"/>
<protein>
    <submittedName>
        <fullName evidence="1">Uncharacterized protein</fullName>
    </submittedName>
</protein>
<dbReference type="AlphaFoldDB" id="E9FVN2"/>
<sequence>MVLAVNSWIKLCPLDGANASVNDEKSSISSEDTERKGSSYSFWQVKSAFLCCSLMCTWIGCSHSVKGVIKLSC</sequence>
<accession>E9FVN2</accession>